<name>A0ABU1F5T0_9RHOB</name>
<dbReference type="InterPro" id="IPR006016">
    <property type="entry name" value="UspA"/>
</dbReference>
<dbReference type="PRINTS" id="PR01438">
    <property type="entry name" value="UNVRSLSTRESS"/>
</dbReference>
<comment type="similarity">
    <text evidence="1">Belongs to the universal stress protein A family.</text>
</comment>
<protein>
    <submittedName>
        <fullName evidence="3">Universal stress protein</fullName>
    </submittedName>
</protein>
<keyword evidence="4" id="KW-1185">Reference proteome</keyword>
<evidence type="ECO:0000256" key="1">
    <source>
        <dbReference type="ARBA" id="ARBA00008791"/>
    </source>
</evidence>
<feature type="domain" description="UspA" evidence="2">
    <location>
        <begin position="161"/>
        <end position="283"/>
    </location>
</feature>
<dbReference type="PANTHER" id="PTHR46268">
    <property type="entry name" value="STRESS RESPONSE PROTEIN NHAX"/>
    <property type="match status" value="1"/>
</dbReference>
<dbReference type="Pfam" id="PF00582">
    <property type="entry name" value="Usp"/>
    <property type="match status" value="1"/>
</dbReference>
<dbReference type="Gene3D" id="3.40.50.12370">
    <property type="match status" value="1"/>
</dbReference>
<evidence type="ECO:0000313" key="4">
    <source>
        <dbReference type="Proteomes" id="UP001247754"/>
    </source>
</evidence>
<dbReference type="EMBL" id="JAVKPH010000005">
    <property type="protein sequence ID" value="MDR5652230.1"/>
    <property type="molecule type" value="Genomic_DNA"/>
</dbReference>
<evidence type="ECO:0000313" key="3">
    <source>
        <dbReference type="EMBL" id="MDR5652230.1"/>
    </source>
</evidence>
<dbReference type="RefSeq" id="WP_310456480.1">
    <property type="nucleotide sequence ID" value="NZ_JAVKPH010000005.1"/>
</dbReference>
<dbReference type="InterPro" id="IPR006015">
    <property type="entry name" value="Universal_stress_UspA"/>
</dbReference>
<reference evidence="3 4" key="1">
    <citation type="submission" date="2023-09" db="EMBL/GenBank/DDBJ databases">
        <title>Xinfangfangia sedmenti sp. nov., isolated the sedment.</title>
        <authorList>
            <person name="Xu L."/>
        </authorList>
    </citation>
    <scope>NUCLEOTIDE SEQUENCE [LARGE SCALE GENOMIC DNA]</scope>
    <source>
        <strain evidence="3 4">LG-4</strain>
    </source>
</reference>
<dbReference type="CDD" id="cd00293">
    <property type="entry name" value="USP-like"/>
    <property type="match status" value="1"/>
</dbReference>
<evidence type="ECO:0000259" key="2">
    <source>
        <dbReference type="Pfam" id="PF00582"/>
    </source>
</evidence>
<proteinExistence type="inferred from homology"/>
<accession>A0ABU1F5T0</accession>
<organism evidence="3 4">
    <name type="scientific">Ruixingdingia sedimenti</name>
    <dbReference type="NCBI Taxonomy" id="3073604"/>
    <lineage>
        <taxon>Bacteria</taxon>
        <taxon>Pseudomonadati</taxon>
        <taxon>Pseudomonadota</taxon>
        <taxon>Alphaproteobacteria</taxon>
        <taxon>Rhodobacterales</taxon>
        <taxon>Paracoccaceae</taxon>
        <taxon>Ruixingdingia</taxon>
    </lineage>
</organism>
<sequence length="284" mass="30283">MAYKTLLTILTADQDAPAAVRAGALEAAVALARREDAHLDVLTLGVDRTQIGYFYPGASAVIYQQSMEAAQAQAAALEQLSRDRLGREDIRWGVDSAVAQLGGLGPLVAQASRFADLVVLPKPYGEARGPEEEAALEAALFDGQAPVLVVPEGADISAPPRRVVVAWNQSSEALVAIRRALPMLKKATSVNIAIIDPPAHGPERSDPGGMLSQWLARQGVSSEVSVLARTMSRISDILARHVRDQNADMLVMGAYGHSRFREAILGGATRNMLEITEVPVLLAH</sequence>
<gene>
    <name evidence="3" type="ORF">RGD00_06435</name>
</gene>
<comment type="caution">
    <text evidence="3">The sequence shown here is derived from an EMBL/GenBank/DDBJ whole genome shotgun (WGS) entry which is preliminary data.</text>
</comment>
<dbReference type="Proteomes" id="UP001247754">
    <property type="component" value="Unassembled WGS sequence"/>
</dbReference>
<dbReference type="SUPFAM" id="SSF52402">
    <property type="entry name" value="Adenine nucleotide alpha hydrolases-like"/>
    <property type="match status" value="2"/>
</dbReference>
<dbReference type="PANTHER" id="PTHR46268:SF15">
    <property type="entry name" value="UNIVERSAL STRESS PROTEIN HP_0031"/>
    <property type="match status" value="1"/>
</dbReference>